<keyword evidence="6" id="KW-0406">Ion transport</keyword>
<evidence type="ECO:0000313" key="11">
    <source>
        <dbReference type="EMBL" id="MBB4734906.1"/>
    </source>
</evidence>
<reference evidence="11 12" key="1">
    <citation type="submission" date="2020-08" db="EMBL/GenBank/DDBJ databases">
        <title>Sequencing the genomes of 1000 actinobacteria strains.</title>
        <authorList>
            <person name="Klenk H.-P."/>
        </authorList>
    </citation>
    <scope>NUCLEOTIDE SEQUENCE [LARGE SCALE GENOMIC DNA]</scope>
    <source>
        <strain evidence="11 12">DSM 23974</strain>
    </source>
</reference>
<comment type="similarity">
    <text evidence="7 10">Belongs to the fluoride channel Fluc/FEX (TC 1.A.43) family.</text>
</comment>
<feature type="transmembrane region" description="Helical" evidence="10">
    <location>
        <begin position="34"/>
        <end position="57"/>
    </location>
</feature>
<keyword evidence="6" id="KW-0813">Transport</keyword>
<keyword evidence="5 10" id="KW-0472">Membrane</keyword>
<evidence type="ECO:0000256" key="4">
    <source>
        <dbReference type="ARBA" id="ARBA00022989"/>
    </source>
</evidence>
<organism evidence="11 12">
    <name type="scientific">Micrococcus cohnii</name>
    <dbReference type="NCBI Taxonomy" id="993416"/>
    <lineage>
        <taxon>Bacteria</taxon>
        <taxon>Bacillati</taxon>
        <taxon>Actinomycetota</taxon>
        <taxon>Actinomycetes</taxon>
        <taxon>Micrococcales</taxon>
        <taxon>Micrococcaceae</taxon>
        <taxon>Micrococcus</taxon>
    </lineage>
</organism>
<keyword evidence="2 10" id="KW-1003">Cell membrane</keyword>
<comment type="function">
    <text evidence="9">Fluoride-specific ion channel. Important for reducing fluoride concentration in the cell, thus reducing its toxicity.</text>
</comment>
<evidence type="ECO:0000313" key="12">
    <source>
        <dbReference type="Proteomes" id="UP000540191"/>
    </source>
</evidence>
<keyword evidence="6" id="KW-0407">Ion channel</keyword>
<dbReference type="EMBL" id="JACHNA010000001">
    <property type="protein sequence ID" value="MBB4734906.1"/>
    <property type="molecule type" value="Genomic_DNA"/>
</dbReference>
<comment type="catalytic activity">
    <reaction evidence="8">
        <text>fluoride(in) = fluoride(out)</text>
        <dbReference type="Rhea" id="RHEA:76159"/>
        <dbReference type="ChEBI" id="CHEBI:17051"/>
    </reaction>
    <physiologicalReaction direction="left-to-right" evidence="8">
        <dbReference type="Rhea" id="RHEA:76160"/>
    </physiologicalReaction>
</comment>
<evidence type="ECO:0000256" key="9">
    <source>
        <dbReference type="ARBA" id="ARBA00049940"/>
    </source>
</evidence>
<feature type="transmembrane region" description="Helical" evidence="10">
    <location>
        <begin position="102"/>
        <end position="124"/>
    </location>
</feature>
<dbReference type="GO" id="GO:0005886">
    <property type="term" value="C:plasma membrane"/>
    <property type="evidence" value="ECO:0007669"/>
    <property type="project" value="UniProtKB-SubCell"/>
</dbReference>
<comment type="subcellular location">
    <subcellularLocation>
        <location evidence="1">Cell membrane</location>
        <topology evidence="1">Multi-pass membrane protein</topology>
    </subcellularLocation>
</comment>
<keyword evidence="3 10" id="KW-0812">Transmembrane</keyword>
<evidence type="ECO:0000256" key="3">
    <source>
        <dbReference type="ARBA" id="ARBA00022692"/>
    </source>
</evidence>
<keyword evidence="4 10" id="KW-1133">Transmembrane helix</keyword>
<evidence type="ECO:0000256" key="7">
    <source>
        <dbReference type="ARBA" id="ARBA00035120"/>
    </source>
</evidence>
<evidence type="ECO:0000256" key="8">
    <source>
        <dbReference type="ARBA" id="ARBA00035585"/>
    </source>
</evidence>
<name>A0A7W7GMM6_9MICC</name>
<dbReference type="GO" id="GO:0034220">
    <property type="term" value="P:monoatomic ion transmembrane transport"/>
    <property type="evidence" value="ECO:0007669"/>
    <property type="project" value="UniProtKB-KW"/>
</dbReference>
<gene>
    <name evidence="11" type="ORF">HDA30_000414</name>
</gene>
<dbReference type="AlphaFoldDB" id="A0A7W7GMM6"/>
<sequence>MSAGMFALVVTLATVGAAVGVALRFLLDQRLGTWGVLTANTAASFLAGVVTGVTVWTSSPSPVWAPAVLTAGVAFVLALGTFSTVAADAAEHVLDGRVGKALLLWPLHLLCGMAAATLGVLLVAG</sequence>
<keyword evidence="12" id="KW-1185">Reference proteome</keyword>
<dbReference type="RefSeq" id="WP_184240973.1">
    <property type="nucleotide sequence ID" value="NZ_JACHNA010000001.1"/>
</dbReference>
<dbReference type="InterPro" id="IPR003691">
    <property type="entry name" value="FluC"/>
</dbReference>
<proteinExistence type="inferred from homology"/>
<dbReference type="Pfam" id="PF02537">
    <property type="entry name" value="CRCB"/>
    <property type="match status" value="1"/>
</dbReference>
<feature type="transmembrane region" description="Helical" evidence="10">
    <location>
        <begin position="63"/>
        <end position="90"/>
    </location>
</feature>
<evidence type="ECO:0000256" key="10">
    <source>
        <dbReference type="RuleBase" id="RU004340"/>
    </source>
</evidence>
<evidence type="ECO:0000256" key="1">
    <source>
        <dbReference type="ARBA" id="ARBA00004651"/>
    </source>
</evidence>
<evidence type="ECO:0000256" key="2">
    <source>
        <dbReference type="ARBA" id="ARBA00022475"/>
    </source>
</evidence>
<accession>A0A7W7GMM6</accession>
<evidence type="ECO:0000256" key="5">
    <source>
        <dbReference type="ARBA" id="ARBA00023136"/>
    </source>
</evidence>
<comment type="caution">
    <text evidence="11">The sequence shown here is derived from an EMBL/GenBank/DDBJ whole genome shotgun (WGS) entry which is preliminary data.</text>
</comment>
<evidence type="ECO:0000256" key="6">
    <source>
        <dbReference type="ARBA" id="ARBA00023303"/>
    </source>
</evidence>
<dbReference type="Proteomes" id="UP000540191">
    <property type="component" value="Unassembled WGS sequence"/>
</dbReference>
<feature type="transmembrane region" description="Helical" evidence="10">
    <location>
        <begin position="6"/>
        <end position="27"/>
    </location>
</feature>
<protein>
    <recommendedName>
        <fullName evidence="10">Fluoride-specific ion channel</fullName>
    </recommendedName>
</protein>